<dbReference type="PROSITE" id="PS01155">
    <property type="entry name" value="ENDONUCLEASE_III_2"/>
    <property type="match status" value="1"/>
</dbReference>
<dbReference type="EC" id="4.2.99.18" evidence="12"/>
<keyword evidence="2 12" id="KW-0004">4Fe-4S</keyword>
<dbReference type="SMART" id="SM00478">
    <property type="entry name" value="ENDO3c"/>
    <property type="match status" value="1"/>
</dbReference>
<evidence type="ECO:0000256" key="5">
    <source>
        <dbReference type="ARBA" id="ARBA00022801"/>
    </source>
</evidence>
<keyword evidence="7 12" id="KW-0411">Iron-sulfur</keyword>
<dbReference type="GO" id="GO:0003677">
    <property type="term" value="F:DNA binding"/>
    <property type="evidence" value="ECO:0007669"/>
    <property type="project" value="UniProtKB-UniRule"/>
</dbReference>
<keyword evidence="14" id="KW-1185">Reference proteome</keyword>
<evidence type="ECO:0000256" key="9">
    <source>
        <dbReference type="ARBA" id="ARBA00023204"/>
    </source>
</evidence>
<dbReference type="InterPro" id="IPR003265">
    <property type="entry name" value="HhH-GPD_domain"/>
</dbReference>
<dbReference type="KEGG" id="lcy:LC20004_08020"/>
<feature type="binding site" evidence="12">
    <location>
        <position position="199"/>
    </location>
    <ligand>
        <name>[4Fe-4S] cluster</name>
        <dbReference type="ChEBI" id="CHEBI:49883"/>
    </ligand>
</feature>
<evidence type="ECO:0000256" key="11">
    <source>
        <dbReference type="ARBA" id="ARBA00023295"/>
    </source>
</evidence>
<dbReference type="SUPFAM" id="SSF48150">
    <property type="entry name" value="DNA-glycosylase"/>
    <property type="match status" value="1"/>
</dbReference>
<keyword evidence="6 12" id="KW-0408">Iron</keyword>
<dbReference type="InterPro" id="IPR000445">
    <property type="entry name" value="HhH_motif"/>
</dbReference>
<dbReference type="GO" id="GO:0046872">
    <property type="term" value="F:metal ion binding"/>
    <property type="evidence" value="ECO:0007669"/>
    <property type="project" value="UniProtKB-KW"/>
</dbReference>
<proteinExistence type="inferred from homology"/>
<dbReference type="AlphaFoldDB" id="A0A2D1KP38"/>
<dbReference type="InterPro" id="IPR003651">
    <property type="entry name" value="Endonuclease3_FeS-loop_motif"/>
</dbReference>
<keyword evidence="10 12" id="KW-0456">Lyase</keyword>
<keyword evidence="8 12" id="KW-0238">DNA-binding</keyword>
<keyword evidence="13" id="KW-0255">Endonuclease</keyword>
<dbReference type="Gene3D" id="1.10.1670.10">
    <property type="entry name" value="Helix-hairpin-Helix base-excision DNA repair enzymes (C-terminal)"/>
    <property type="match status" value="1"/>
</dbReference>
<dbReference type="CDD" id="cd00056">
    <property type="entry name" value="ENDO3c"/>
    <property type="match status" value="1"/>
</dbReference>
<name>A0A2D1KP38_9LACO</name>
<keyword evidence="5 12" id="KW-0378">Hydrolase</keyword>
<dbReference type="PANTHER" id="PTHR10359:SF18">
    <property type="entry name" value="ENDONUCLEASE III"/>
    <property type="match status" value="1"/>
</dbReference>
<keyword evidence="13" id="KW-0540">Nuclease</keyword>
<keyword evidence="4 12" id="KW-0227">DNA damage</keyword>
<evidence type="ECO:0000256" key="6">
    <source>
        <dbReference type="ARBA" id="ARBA00023004"/>
    </source>
</evidence>
<dbReference type="Proteomes" id="UP000223559">
    <property type="component" value="Chromosome"/>
</dbReference>
<dbReference type="EMBL" id="CP017697">
    <property type="protein sequence ID" value="ATO43861.1"/>
    <property type="molecule type" value="Genomic_DNA"/>
</dbReference>
<dbReference type="GO" id="GO:0140078">
    <property type="term" value="F:class I DNA-(apurinic or apyrimidinic site) endonuclease activity"/>
    <property type="evidence" value="ECO:0007669"/>
    <property type="project" value="UniProtKB-EC"/>
</dbReference>
<reference evidence="13 14" key="1">
    <citation type="submission" date="2016-10" db="EMBL/GenBank/DDBJ databases">
        <title>The whole genome sequencing and assembly of L. cotyniformis subsp. torquens DSM 20004 strain.</title>
        <authorList>
            <person name="Park M.-K."/>
            <person name="Lee Y.-J."/>
            <person name="Yi H."/>
            <person name="Bahn Y.-S."/>
            <person name="Kim J.F."/>
            <person name="Lee D.-W."/>
        </authorList>
    </citation>
    <scope>NUCLEOTIDE SEQUENCE [LARGE SCALE GENOMIC DNA]</scope>
    <source>
        <strain evidence="13 14">DSM 20004</strain>
    </source>
</reference>
<dbReference type="OrthoDB" id="9800977at2"/>
<dbReference type="InterPro" id="IPR023170">
    <property type="entry name" value="HhH_base_excis_C"/>
</dbReference>
<sequence length="217" mass="24162">MLSKKQTQQAVEIMGKMFPNAQPSLDARTPFQYMISVMLSAQATDISVNKVTPKLFRDFPDPQAMAAASKTALQADIHSIGLYRNKAKHMKAASQALLDDFNGVVPSTRAKLMQLPGVGRKTADVVLADAFGIPAFAVDTHVTRVTKRLRMVPQKATVLEIEQRMMKLLPEDLWVTAHHRMIYFGRYHCLARAPKCEQCPLLSICADGQQRLGLKNK</sequence>
<comment type="similarity">
    <text evidence="1 12">Belongs to the Nth/MutY family.</text>
</comment>
<evidence type="ECO:0000256" key="12">
    <source>
        <dbReference type="HAMAP-Rule" id="MF_00942"/>
    </source>
</evidence>
<dbReference type="GO" id="GO:0019104">
    <property type="term" value="F:DNA N-glycosylase activity"/>
    <property type="evidence" value="ECO:0007669"/>
    <property type="project" value="UniProtKB-UniRule"/>
</dbReference>
<evidence type="ECO:0000256" key="4">
    <source>
        <dbReference type="ARBA" id="ARBA00022763"/>
    </source>
</evidence>
<dbReference type="GO" id="GO:0051539">
    <property type="term" value="F:4 iron, 4 sulfur cluster binding"/>
    <property type="evidence" value="ECO:0007669"/>
    <property type="project" value="UniProtKB-UniRule"/>
</dbReference>
<evidence type="ECO:0000256" key="7">
    <source>
        <dbReference type="ARBA" id="ARBA00023014"/>
    </source>
</evidence>
<evidence type="ECO:0000256" key="10">
    <source>
        <dbReference type="ARBA" id="ARBA00023239"/>
    </source>
</evidence>
<dbReference type="FunFam" id="1.10.1670.10:FF:000001">
    <property type="entry name" value="Endonuclease III"/>
    <property type="match status" value="1"/>
</dbReference>
<evidence type="ECO:0000256" key="1">
    <source>
        <dbReference type="ARBA" id="ARBA00008343"/>
    </source>
</evidence>
<dbReference type="InterPro" id="IPR011257">
    <property type="entry name" value="DNA_glycosylase"/>
</dbReference>
<keyword evidence="9 12" id="KW-0234">DNA repair</keyword>
<dbReference type="RefSeq" id="WP_056980369.1">
    <property type="nucleotide sequence ID" value="NZ_AZDC01000081.1"/>
</dbReference>
<evidence type="ECO:0000256" key="2">
    <source>
        <dbReference type="ARBA" id="ARBA00022485"/>
    </source>
</evidence>
<keyword evidence="3 12" id="KW-0479">Metal-binding</keyword>
<dbReference type="PIRSF" id="PIRSF001435">
    <property type="entry name" value="Nth"/>
    <property type="match status" value="1"/>
</dbReference>
<evidence type="ECO:0000256" key="3">
    <source>
        <dbReference type="ARBA" id="ARBA00022723"/>
    </source>
</evidence>
<protein>
    <recommendedName>
        <fullName evidence="12">Endonuclease III</fullName>
        <ecNumber evidence="12">4.2.99.18</ecNumber>
    </recommendedName>
    <alternativeName>
        <fullName evidence="12">DNA-(apurinic or apyrimidinic site) lyase</fullName>
    </alternativeName>
</protein>
<evidence type="ECO:0000256" key="8">
    <source>
        <dbReference type="ARBA" id="ARBA00023125"/>
    </source>
</evidence>
<dbReference type="InterPro" id="IPR004036">
    <property type="entry name" value="Endonuclease-III-like_CS2"/>
</dbReference>
<dbReference type="InterPro" id="IPR005759">
    <property type="entry name" value="Nth"/>
</dbReference>
<comment type="catalytic activity">
    <reaction evidence="12">
        <text>2'-deoxyribonucleotide-(2'-deoxyribose 5'-phosphate)-2'-deoxyribonucleotide-DNA = a 3'-end 2'-deoxyribonucleotide-(2,3-dehydro-2,3-deoxyribose 5'-phosphate)-DNA + a 5'-end 5'-phospho-2'-deoxyribonucleoside-DNA + H(+)</text>
        <dbReference type="Rhea" id="RHEA:66592"/>
        <dbReference type="Rhea" id="RHEA-COMP:13180"/>
        <dbReference type="Rhea" id="RHEA-COMP:16897"/>
        <dbReference type="Rhea" id="RHEA-COMP:17067"/>
        <dbReference type="ChEBI" id="CHEBI:15378"/>
        <dbReference type="ChEBI" id="CHEBI:136412"/>
        <dbReference type="ChEBI" id="CHEBI:157695"/>
        <dbReference type="ChEBI" id="CHEBI:167181"/>
        <dbReference type="EC" id="4.2.99.18"/>
    </reaction>
</comment>
<dbReference type="GO" id="GO:0006285">
    <property type="term" value="P:base-excision repair, AP site formation"/>
    <property type="evidence" value="ECO:0007669"/>
    <property type="project" value="TreeGrafter"/>
</dbReference>
<dbReference type="PANTHER" id="PTHR10359">
    <property type="entry name" value="A/G-SPECIFIC ADENINE GLYCOSYLASE/ENDONUCLEASE III"/>
    <property type="match status" value="1"/>
</dbReference>
<dbReference type="HAMAP" id="MF_00942">
    <property type="entry name" value="Nth"/>
    <property type="match status" value="1"/>
</dbReference>
<dbReference type="Pfam" id="PF00633">
    <property type="entry name" value="HHH"/>
    <property type="match status" value="1"/>
</dbReference>
<feature type="binding site" evidence="12">
    <location>
        <position position="205"/>
    </location>
    <ligand>
        <name>[4Fe-4S] cluster</name>
        <dbReference type="ChEBI" id="CHEBI:49883"/>
    </ligand>
</feature>
<keyword evidence="11 12" id="KW-0326">Glycosidase</keyword>
<dbReference type="Pfam" id="PF10576">
    <property type="entry name" value="EndIII_4Fe-2S"/>
    <property type="match status" value="1"/>
</dbReference>
<evidence type="ECO:0000313" key="14">
    <source>
        <dbReference type="Proteomes" id="UP000223559"/>
    </source>
</evidence>
<comment type="cofactor">
    <cofactor evidence="12">
        <name>[4Fe-4S] cluster</name>
        <dbReference type="ChEBI" id="CHEBI:49883"/>
    </cofactor>
    <text evidence="12">Binds 1 [4Fe-4S] cluster.</text>
</comment>
<gene>
    <name evidence="12" type="primary">nth</name>
    <name evidence="13" type="ORF">LC20004_08020</name>
</gene>
<accession>A0A2D1KP38</accession>
<dbReference type="NCBIfam" id="TIGR01083">
    <property type="entry name" value="nth"/>
    <property type="match status" value="1"/>
</dbReference>
<comment type="function">
    <text evidence="12">DNA repair enzyme that has both DNA N-glycosylase activity and AP-lyase activity. The DNA N-glycosylase activity releases various damaged pyrimidines from DNA by cleaving the N-glycosidic bond, leaving an AP (apurinic/apyrimidinic) site. The AP-lyase activity cleaves the phosphodiester bond 3' to the AP site by a beta-elimination, leaving a 3'-terminal unsaturated sugar and a product with a terminal 5'-phosphate.</text>
</comment>
<feature type="binding site" evidence="12">
    <location>
        <position position="189"/>
    </location>
    <ligand>
        <name>[4Fe-4S] cluster</name>
        <dbReference type="ChEBI" id="CHEBI:49883"/>
    </ligand>
</feature>
<evidence type="ECO:0000313" key="13">
    <source>
        <dbReference type="EMBL" id="ATO43861.1"/>
    </source>
</evidence>
<dbReference type="FunFam" id="1.10.340.30:FF:000001">
    <property type="entry name" value="Endonuclease III"/>
    <property type="match status" value="1"/>
</dbReference>
<dbReference type="Gene3D" id="1.10.340.30">
    <property type="entry name" value="Hypothetical protein, domain 2"/>
    <property type="match status" value="1"/>
</dbReference>
<feature type="binding site" evidence="12">
    <location>
        <position position="196"/>
    </location>
    <ligand>
        <name>[4Fe-4S] cluster</name>
        <dbReference type="ChEBI" id="CHEBI:49883"/>
    </ligand>
</feature>
<organism evidence="13 14">
    <name type="scientific">Loigolactobacillus coryniformis subsp. torquens DSM 20004 = KCTC 3535</name>
    <dbReference type="NCBI Taxonomy" id="1423822"/>
    <lineage>
        <taxon>Bacteria</taxon>
        <taxon>Bacillati</taxon>
        <taxon>Bacillota</taxon>
        <taxon>Bacilli</taxon>
        <taxon>Lactobacillales</taxon>
        <taxon>Lactobacillaceae</taxon>
        <taxon>Loigolactobacillus</taxon>
    </lineage>
</organism>
<dbReference type="Pfam" id="PF00730">
    <property type="entry name" value="HhH-GPD"/>
    <property type="match status" value="1"/>
</dbReference>